<reference evidence="1 2" key="1">
    <citation type="journal article" date="2014" name="Nat. Commun.">
        <title>Multiple recent horizontal transfers of a large genomic region in cheese making fungi.</title>
        <authorList>
            <person name="Cheeseman K."/>
            <person name="Ropars J."/>
            <person name="Renault P."/>
            <person name="Dupont J."/>
            <person name="Gouzy J."/>
            <person name="Branca A."/>
            <person name="Abraham A.L."/>
            <person name="Ceppi M."/>
            <person name="Conseiller E."/>
            <person name="Debuchy R."/>
            <person name="Malagnac F."/>
            <person name="Goarin A."/>
            <person name="Silar P."/>
            <person name="Lacoste S."/>
            <person name="Sallet E."/>
            <person name="Bensimon A."/>
            <person name="Giraud T."/>
            <person name="Brygoo Y."/>
        </authorList>
    </citation>
    <scope>NUCLEOTIDE SEQUENCE [LARGE SCALE GENOMIC DNA]</scope>
    <source>
        <strain evidence="2">FM 013</strain>
    </source>
</reference>
<gene>
    <name evidence="1" type="ORF">PCAMFM013_S007g000088</name>
</gene>
<dbReference type="AlphaFoldDB" id="A0A0G4P731"/>
<evidence type="ECO:0000313" key="1">
    <source>
        <dbReference type="EMBL" id="CRL22107.1"/>
    </source>
</evidence>
<dbReference type="EMBL" id="HG793140">
    <property type="protein sequence ID" value="CRL22107.1"/>
    <property type="molecule type" value="Genomic_DNA"/>
</dbReference>
<proteinExistence type="predicted"/>
<evidence type="ECO:0000313" key="2">
    <source>
        <dbReference type="Proteomes" id="UP000053732"/>
    </source>
</evidence>
<dbReference type="Proteomes" id="UP000053732">
    <property type="component" value="Unassembled WGS sequence"/>
</dbReference>
<name>A0A0G4P731_PENC3</name>
<organism evidence="1 2">
    <name type="scientific">Penicillium camemberti (strain FM 013)</name>
    <dbReference type="NCBI Taxonomy" id="1429867"/>
    <lineage>
        <taxon>Eukaryota</taxon>
        <taxon>Fungi</taxon>
        <taxon>Dikarya</taxon>
        <taxon>Ascomycota</taxon>
        <taxon>Pezizomycotina</taxon>
        <taxon>Eurotiomycetes</taxon>
        <taxon>Eurotiomycetidae</taxon>
        <taxon>Eurotiales</taxon>
        <taxon>Aspergillaceae</taxon>
        <taxon>Penicillium</taxon>
    </lineage>
</organism>
<sequence>MGATQNQAPITAFGVPPPNGTKLADEGVYMATKYPQATKRASRWPVDFDRNGHICAA</sequence>
<keyword evidence="2" id="KW-1185">Reference proteome</keyword>
<accession>A0A0G4P731</accession>
<protein>
    <submittedName>
        <fullName evidence="1">Str. FM013</fullName>
    </submittedName>
</protein>